<evidence type="ECO:0000313" key="3">
    <source>
        <dbReference type="Proteomes" id="UP001634393"/>
    </source>
</evidence>
<dbReference type="EMBL" id="JBJXBP010000003">
    <property type="protein sequence ID" value="KAL3840782.1"/>
    <property type="molecule type" value="Genomic_DNA"/>
</dbReference>
<dbReference type="Proteomes" id="UP001634393">
    <property type="component" value="Unassembled WGS sequence"/>
</dbReference>
<accession>A0ABD3TUL2</accession>
<comment type="caution">
    <text evidence="2">The sequence shown here is derived from an EMBL/GenBank/DDBJ whole genome shotgun (WGS) entry which is preliminary data.</text>
</comment>
<feature type="compositionally biased region" description="Polar residues" evidence="1">
    <location>
        <begin position="85"/>
        <end position="110"/>
    </location>
</feature>
<protein>
    <submittedName>
        <fullName evidence="2">Uncharacterized protein</fullName>
    </submittedName>
</protein>
<proteinExistence type="predicted"/>
<evidence type="ECO:0000313" key="2">
    <source>
        <dbReference type="EMBL" id="KAL3840782.1"/>
    </source>
</evidence>
<name>A0ABD3TUL2_9LAMI</name>
<dbReference type="AlphaFoldDB" id="A0ABD3TUL2"/>
<gene>
    <name evidence="2" type="ORF">ACJIZ3_025373</name>
</gene>
<feature type="region of interest" description="Disordered" evidence="1">
    <location>
        <begin position="73"/>
        <end position="119"/>
    </location>
</feature>
<sequence length="119" mass="12672">MPNNNGQGNKGTEPVLVNASHPQRFGSMLAGPSNTNHGANSSSNPKHNADDFFNIQDMDCLIQNFSGSGMNTNSTPGAYHVNPFGPQQSSATPNMETRGQWSSETSNFGSDDSETKGHE</sequence>
<organism evidence="2 3">
    <name type="scientific">Penstemon smallii</name>
    <dbReference type="NCBI Taxonomy" id="265156"/>
    <lineage>
        <taxon>Eukaryota</taxon>
        <taxon>Viridiplantae</taxon>
        <taxon>Streptophyta</taxon>
        <taxon>Embryophyta</taxon>
        <taxon>Tracheophyta</taxon>
        <taxon>Spermatophyta</taxon>
        <taxon>Magnoliopsida</taxon>
        <taxon>eudicotyledons</taxon>
        <taxon>Gunneridae</taxon>
        <taxon>Pentapetalae</taxon>
        <taxon>asterids</taxon>
        <taxon>lamiids</taxon>
        <taxon>Lamiales</taxon>
        <taxon>Plantaginaceae</taxon>
        <taxon>Cheloneae</taxon>
        <taxon>Penstemon</taxon>
    </lineage>
</organism>
<reference evidence="2 3" key="1">
    <citation type="submission" date="2024-12" db="EMBL/GenBank/DDBJ databases">
        <title>The unique morphological basis and parallel evolutionary history of personate flowers in Penstemon.</title>
        <authorList>
            <person name="Depatie T.H."/>
            <person name="Wessinger C.A."/>
        </authorList>
    </citation>
    <scope>NUCLEOTIDE SEQUENCE [LARGE SCALE GENOMIC DNA]</scope>
    <source>
        <strain evidence="2">WTNN_2</strain>
        <tissue evidence="2">Leaf</tissue>
    </source>
</reference>
<evidence type="ECO:0000256" key="1">
    <source>
        <dbReference type="SAM" id="MobiDB-lite"/>
    </source>
</evidence>
<keyword evidence="3" id="KW-1185">Reference proteome</keyword>
<feature type="region of interest" description="Disordered" evidence="1">
    <location>
        <begin position="1"/>
        <end position="50"/>
    </location>
</feature>
<feature type="compositionally biased region" description="Polar residues" evidence="1">
    <location>
        <begin position="32"/>
        <end position="46"/>
    </location>
</feature>